<proteinExistence type="inferred from homology"/>
<comment type="subcellular location">
    <subcellularLocation>
        <location evidence="7">Cell inner membrane</location>
        <topology evidence="7">Multi-pass membrane protein</topology>
    </subcellularLocation>
    <subcellularLocation>
        <location evidence="1">Cell membrane</location>
        <topology evidence="1">Multi-pass membrane protein</topology>
    </subcellularLocation>
</comment>
<keyword evidence="7" id="KW-0997">Cell inner membrane</keyword>
<evidence type="ECO:0000256" key="5">
    <source>
        <dbReference type="ARBA" id="ARBA00022989"/>
    </source>
</evidence>
<dbReference type="Pfam" id="PF04290">
    <property type="entry name" value="DctQ"/>
    <property type="match status" value="1"/>
</dbReference>
<sequence>MERYSRTLGILFGVLMLVLSAVITAETLLRKLFSVSLGGIDELGGYAIAVAAPLAFTVALIGRGHIRINQVSRLLPRRVQAVLDVVAAVSFAALSLFFLHFAIQTVMDTHTYKSIAQTPWATPLIWPQSVWLIATATFPIAAVIFAVRAVVLLMRGDWQGIARGYGTVGAAEELQEELEDLKRREVEAGLPGREKEVLS</sequence>
<name>A0A6B3RMW2_9RHOB</name>
<accession>A0A6B3RMW2</accession>
<feature type="domain" description="Tripartite ATP-independent periplasmic transporters DctQ component" evidence="8">
    <location>
        <begin position="20"/>
        <end position="150"/>
    </location>
</feature>
<dbReference type="GO" id="GO:0005886">
    <property type="term" value="C:plasma membrane"/>
    <property type="evidence" value="ECO:0007669"/>
    <property type="project" value="UniProtKB-SubCell"/>
</dbReference>
<keyword evidence="3" id="KW-1003">Cell membrane</keyword>
<dbReference type="GO" id="GO:0022857">
    <property type="term" value="F:transmembrane transporter activity"/>
    <property type="evidence" value="ECO:0007669"/>
    <property type="project" value="UniProtKB-UniRule"/>
</dbReference>
<comment type="similarity">
    <text evidence="7">Belongs to the TRAP transporter small permease family.</text>
</comment>
<keyword evidence="2 7" id="KW-0813">Transport</keyword>
<feature type="transmembrane region" description="Helical" evidence="7">
    <location>
        <begin position="43"/>
        <end position="61"/>
    </location>
</feature>
<evidence type="ECO:0000256" key="7">
    <source>
        <dbReference type="RuleBase" id="RU369079"/>
    </source>
</evidence>
<keyword evidence="6 7" id="KW-0472">Membrane</keyword>
<comment type="caution">
    <text evidence="9">The sequence shown here is derived from an EMBL/GenBank/DDBJ whole genome shotgun (WGS) entry which is preliminary data.</text>
</comment>
<dbReference type="EMBL" id="JAAIKE010000002">
    <property type="protein sequence ID" value="NEX46523.1"/>
    <property type="molecule type" value="Genomic_DNA"/>
</dbReference>
<gene>
    <name evidence="9" type="ORF">G3572_09905</name>
</gene>
<organism evidence="9 10">
    <name type="scientific">Pseudotabrizicola algicola</name>
    <dbReference type="NCBI Taxonomy" id="2709381"/>
    <lineage>
        <taxon>Bacteria</taxon>
        <taxon>Pseudomonadati</taxon>
        <taxon>Pseudomonadota</taxon>
        <taxon>Alphaproteobacteria</taxon>
        <taxon>Rhodobacterales</taxon>
        <taxon>Paracoccaceae</taxon>
        <taxon>Pseudotabrizicola</taxon>
    </lineage>
</organism>
<feature type="transmembrane region" description="Helical" evidence="7">
    <location>
        <begin position="130"/>
        <end position="153"/>
    </location>
</feature>
<keyword evidence="5 7" id="KW-1133">Transmembrane helix</keyword>
<evidence type="ECO:0000256" key="3">
    <source>
        <dbReference type="ARBA" id="ARBA00022475"/>
    </source>
</evidence>
<feature type="transmembrane region" description="Helical" evidence="7">
    <location>
        <begin position="81"/>
        <end position="103"/>
    </location>
</feature>
<comment type="function">
    <text evidence="7">Part of the tripartite ATP-independent periplasmic (TRAP) transport system.</text>
</comment>
<dbReference type="AlphaFoldDB" id="A0A6B3RMW2"/>
<keyword evidence="10" id="KW-1185">Reference proteome</keyword>
<dbReference type="RefSeq" id="WP_164611250.1">
    <property type="nucleotide sequence ID" value="NZ_JAAIKE010000002.1"/>
</dbReference>
<dbReference type="InterPro" id="IPR055348">
    <property type="entry name" value="DctQ"/>
</dbReference>
<comment type="caution">
    <text evidence="7">Lacks conserved residue(s) required for the propagation of feature annotation.</text>
</comment>
<evidence type="ECO:0000256" key="2">
    <source>
        <dbReference type="ARBA" id="ARBA00022448"/>
    </source>
</evidence>
<evidence type="ECO:0000256" key="6">
    <source>
        <dbReference type="ARBA" id="ARBA00023136"/>
    </source>
</evidence>
<protein>
    <recommendedName>
        <fullName evidence="7">TRAP transporter small permease protein</fullName>
    </recommendedName>
</protein>
<dbReference type="Proteomes" id="UP000481421">
    <property type="component" value="Unassembled WGS sequence"/>
</dbReference>
<evidence type="ECO:0000313" key="9">
    <source>
        <dbReference type="EMBL" id="NEX46523.1"/>
    </source>
</evidence>
<evidence type="ECO:0000256" key="1">
    <source>
        <dbReference type="ARBA" id="ARBA00004651"/>
    </source>
</evidence>
<evidence type="ECO:0000259" key="8">
    <source>
        <dbReference type="Pfam" id="PF04290"/>
    </source>
</evidence>
<evidence type="ECO:0000256" key="4">
    <source>
        <dbReference type="ARBA" id="ARBA00022692"/>
    </source>
</evidence>
<keyword evidence="4 7" id="KW-0812">Transmembrane</keyword>
<evidence type="ECO:0000313" key="10">
    <source>
        <dbReference type="Proteomes" id="UP000481421"/>
    </source>
</evidence>
<reference evidence="9 10" key="1">
    <citation type="submission" date="2020-02" db="EMBL/GenBank/DDBJ databases">
        <title>Rhodobacter algicola sp. nov., isolated from microalga culture.</title>
        <authorList>
            <person name="Park C.-Y."/>
        </authorList>
    </citation>
    <scope>NUCLEOTIDE SEQUENCE [LARGE SCALE GENOMIC DNA]</scope>
    <source>
        <strain evidence="9 10">ETT8</strain>
    </source>
</reference>
<comment type="subunit">
    <text evidence="7">The complex comprises the extracytoplasmic solute receptor protein and the two transmembrane proteins.</text>
</comment>